<keyword evidence="3" id="KW-1185">Reference proteome</keyword>
<accession>A0ABS1BGF5</accession>
<name>A0ABS1BGF5_9SPHI</name>
<keyword evidence="1" id="KW-0732">Signal</keyword>
<evidence type="ECO:0000256" key="1">
    <source>
        <dbReference type="SAM" id="SignalP"/>
    </source>
</evidence>
<dbReference type="EMBL" id="JAEHFY010000003">
    <property type="protein sequence ID" value="MBK0381946.1"/>
    <property type="molecule type" value="Genomic_DNA"/>
</dbReference>
<gene>
    <name evidence="2" type="ORF">I5M32_03155</name>
</gene>
<evidence type="ECO:0000313" key="2">
    <source>
        <dbReference type="EMBL" id="MBK0381946.1"/>
    </source>
</evidence>
<proteinExistence type="predicted"/>
<feature type="signal peptide" evidence="1">
    <location>
        <begin position="1"/>
        <end position="18"/>
    </location>
</feature>
<protein>
    <submittedName>
        <fullName evidence="2">Uncharacterized protein</fullName>
    </submittedName>
</protein>
<evidence type="ECO:0000313" key="3">
    <source>
        <dbReference type="Proteomes" id="UP000660024"/>
    </source>
</evidence>
<feature type="chain" id="PRO_5045834176" evidence="1">
    <location>
        <begin position="19"/>
        <end position="57"/>
    </location>
</feature>
<organism evidence="2 3">
    <name type="scientific">Pedobacter segetis</name>
    <dbReference type="NCBI Taxonomy" id="2793069"/>
    <lineage>
        <taxon>Bacteria</taxon>
        <taxon>Pseudomonadati</taxon>
        <taxon>Bacteroidota</taxon>
        <taxon>Sphingobacteriia</taxon>
        <taxon>Sphingobacteriales</taxon>
        <taxon>Sphingobacteriaceae</taxon>
        <taxon>Pedobacter</taxon>
    </lineage>
</organism>
<dbReference type="Proteomes" id="UP000660024">
    <property type="component" value="Unassembled WGS sequence"/>
</dbReference>
<feature type="non-terminal residue" evidence="2">
    <location>
        <position position="57"/>
    </location>
</feature>
<reference evidence="2 3" key="1">
    <citation type="submission" date="2020-12" db="EMBL/GenBank/DDBJ databases">
        <title>Bacterial novel species Pedobacter sp. SD-b isolated from soil.</title>
        <authorList>
            <person name="Jung H.-Y."/>
        </authorList>
    </citation>
    <scope>NUCLEOTIDE SEQUENCE [LARGE SCALE GENOMIC DNA]</scope>
    <source>
        <strain evidence="2 3">SD-b</strain>
    </source>
</reference>
<comment type="caution">
    <text evidence="2">The sequence shown here is derived from an EMBL/GenBank/DDBJ whole genome shotgun (WGS) entry which is preliminary data.</text>
</comment>
<sequence>MKKTLAILLVLSARLGFAQQNFWENPTVFEKNMEPAHATFNLYDAEQKVSADDVSQS</sequence>